<evidence type="ECO:0000256" key="2">
    <source>
        <dbReference type="ARBA" id="ARBA00007783"/>
    </source>
</evidence>
<dbReference type="GO" id="GO:0140359">
    <property type="term" value="F:ABC-type transporter activity"/>
    <property type="evidence" value="ECO:0007669"/>
    <property type="project" value="InterPro"/>
</dbReference>
<dbReference type="InterPro" id="IPR051449">
    <property type="entry name" value="ABC-2_transporter_component"/>
</dbReference>
<evidence type="ECO:0000256" key="5">
    <source>
        <dbReference type="ARBA" id="ARBA00022692"/>
    </source>
</evidence>
<feature type="transmembrane region" description="Helical" evidence="8">
    <location>
        <begin position="273"/>
        <end position="296"/>
    </location>
</feature>
<dbReference type="InterPro" id="IPR013525">
    <property type="entry name" value="ABC2_TM"/>
</dbReference>
<keyword evidence="5 8" id="KW-0812">Transmembrane</keyword>
<evidence type="ECO:0000256" key="7">
    <source>
        <dbReference type="ARBA" id="ARBA00023136"/>
    </source>
</evidence>
<keyword evidence="6 8" id="KW-1133">Transmembrane helix</keyword>
<protein>
    <submittedName>
        <fullName evidence="10">ABC-2 type transport system permease protein</fullName>
    </submittedName>
</protein>
<gene>
    <name evidence="10" type="ORF">SAMN04488514_10899</name>
</gene>
<dbReference type="InterPro" id="IPR047817">
    <property type="entry name" value="ABC2_TM_bact-type"/>
</dbReference>
<dbReference type="EMBL" id="FNGV01000008">
    <property type="protein sequence ID" value="SDM38896.1"/>
    <property type="molecule type" value="Genomic_DNA"/>
</dbReference>
<comment type="similarity">
    <text evidence="2">Belongs to the ABC-2 integral membrane protein family.</text>
</comment>
<dbReference type="Proteomes" id="UP000199440">
    <property type="component" value="Unassembled WGS sequence"/>
</dbReference>
<evidence type="ECO:0000259" key="9">
    <source>
        <dbReference type="PROSITE" id="PS51012"/>
    </source>
</evidence>
<dbReference type="STRING" id="192904.SAMN04488514_10899"/>
<evidence type="ECO:0000313" key="10">
    <source>
        <dbReference type="EMBL" id="SDM38896.1"/>
    </source>
</evidence>
<dbReference type="PANTHER" id="PTHR30294:SF38">
    <property type="entry name" value="TRANSPORT PERMEASE PROTEIN"/>
    <property type="match status" value="1"/>
</dbReference>
<feature type="transmembrane region" description="Helical" evidence="8">
    <location>
        <begin position="226"/>
        <end position="246"/>
    </location>
</feature>
<feature type="domain" description="ABC transmembrane type-2" evidence="9">
    <location>
        <begin position="185"/>
        <end position="421"/>
    </location>
</feature>
<evidence type="ECO:0000256" key="6">
    <source>
        <dbReference type="ARBA" id="ARBA00022989"/>
    </source>
</evidence>
<name>A0A1G9STY8_9FLAO</name>
<dbReference type="AlphaFoldDB" id="A0A1G9STY8"/>
<dbReference type="OrthoDB" id="266913at2"/>
<dbReference type="Gene3D" id="3.40.1710.10">
    <property type="entry name" value="abc type-2 transporter like domain"/>
    <property type="match status" value="1"/>
</dbReference>
<keyword evidence="7 8" id="KW-0472">Membrane</keyword>
<organism evidence="10 11">
    <name type="scientific">Kriegella aquimaris</name>
    <dbReference type="NCBI Taxonomy" id="192904"/>
    <lineage>
        <taxon>Bacteria</taxon>
        <taxon>Pseudomonadati</taxon>
        <taxon>Bacteroidota</taxon>
        <taxon>Flavobacteriia</taxon>
        <taxon>Flavobacteriales</taxon>
        <taxon>Flavobacteriaceae</taxon>
        <taxon>Kriegella</taxon>
    </lineage>
</organism>
<dbReference type="PANTHER" id="PTHR30294">
    <property type="entry name" value="MEMBRANE COMPONENT OF ABC TRANSPORTER YHHJ-RELATED"/>
    <property type="match status" value="1"/>
</dbReference>
<dbReference type="Pfam" id="PF12698">
    <property type="entry name" value="ABC2_membrane_3"/>
    <property type="match status" value="1"/>
</dbReference>
<proteinExistence type="inferred from homology"/>
<dbReference type="GO" id="GO:0005886">
    <property type="term" value="C:plasma membrane"/>
    <property type="evidence" value="ECO:0007669"/>
    <property type="project" value="UniProtKB-SubCell"/>
</dbReference>
<feature type="transmembrane region" description="Helical" evidence="8">
    <location>
        <begin position="308"/>
        <end position="330"/>
    </location>
</feature>
<evidence type="ECO:0000313" key="11">
    <source>
        <dbReference type="Proteomes" id="UP000199440"/>
    </source>
</evidence>
<evidence type="ECO:0000256" key="8">
    <source>
        <dbReference type="SAM" id="Phobius"/>
    </source>
</evidence>
<evidence type="ECO:0000256" key="3">
    <source>
        <dbReference type="ARBA" id="ARBA00022448"/>
    </source>
</evidence>
<keyword evidence="4" id="KW-1003">Cell membrane</keyword>
<keyword evidence="3" id="KW-0813">Transport</keyword>
<dbReference type="PROSITE" id="PS51012">
    <property type="entry name" value="ABC_TM2"/>
    <property type="match status" value="1"/>
</dbReference>
<feature type="transmembrane region" description="Helical" evidence="8">
    <location>
        <begin position="342"/>
        <end position="362"/>
    </location>
</feature>
<accession>A0A1G9STY8</accession>
<feature type="transmembrane region" description="Helical" evidence="8">
    <location>
        <begin position="396"/>
        <end position="417"/>
    </location>
</feature>
<sequence length="424" mass="46938">MHKLWASTYKEMLLLVRDIGGLAILFIMPLLLLIVITLVQDSTFKTITDTKLPILMVDYDKGTVSENINKNLAESNSFEIITKSSEEEAKELVLKGDYQLAIVIPENLSVDLDQKVNENVDGILAKFGLEEEEGSIPIVNSKMEPKEVKLYFDPATQQSFKSAVKNGIDRMISKIETQTIYRAFQEQLTEDASEVIFDTESFITFTEIVPGKNSENIIPNSSQHNVPAWTLFAIFFIILPLSINMVNEKNQGTFVRLRTHPVSYATVLGGKTLVYTSVCLIQFALMLLVGVFLFPVMGLPELDVSGRLPLLFVVALFAGLAAVGLGLLLGTVARTQEQSAPFGATLVVILAALGGVWVPVFVMPKFMQLLSNISPMNWGLNAFYDVFLRHSGFAEIIPEIALLFGFFVVTTLIAIGYNQRKNAV</sequence>
<evidence type="ECO:0000256" key="4">
    <source>
        <dbReference type="ARBA" id="ARBA00022475"/>
    </source>
</evidence>
<dbReference type="RefSeq" id="WP_089891475.1">
    <property type="nucleotide sequence ID" value="NZ_FNGV01000008.1"/>
</dbReference>
<feature type="transmembrane region" description="Helical" evidence="8">
    <location>
        <begin position="12"/>
        <end position="39"/>
    </location>
</feature>
<reference evidence="10 11" key="1">
    <citation type="submission" date="2016-10" db="EMBL/GenBank/DDBJ databases">
        <authorList>
            <person name="de Groot N.N."/>
        </authorList>
    </citation>
    <scope>NUCLEOTIDE SEQUENCE [LARGE SCALE GENOMIC DNA]</scope>
    <source>
        <strain evidence="10 11">DSM 19886</strain>
    </source>
</reference>
<keyword evidence="11" id="KW-1185">Reference proteome</keyword>
<evidence type="ECO:0000256" key="1">
    <source>
        <dbReference type="ARBA" id="ARBA00004651"/>
    </source>
</evidence>
<comment type="subcellular location">
    <subcellularLocation>
        <location evidence="1">Cell membrane</location>
        <topology evidence="1">Multi-pass membrane protein</topology>
    </subcellularLocation>
</comment>